<accession>A0A031LS28</accession>
<sequence>MEGKIIALEGSEGSGRTIHANALKTFLEEEGYGVVTFGLGLSKLMGEPISKKKRDIVFQRRTLFLSYVTDLADQLENVIKPMVKSGFIALADGYTSTLMAWGLARGLEESWMRDTLNVLPKPYLSLGLVSNSVEIIRRILRKKGNLDPLSSGIDICINEDLFSSYIQYLDTFQENLRRLLQDGILIDTGRTYEVVKDEIAKIVGERIEET</sequence>
<keyword evidence="2" id="KW-0808">Transferase</keyword>
<gene>
    <name evidence="2" type="ORF">CM19_03990</name>
</gene>
<dbReference type="AlphaFoldDB" id="A0A031LS28"/>
<dbReference type="RefSeq" id="WP_048099101.1">
    <property type="nucleotide sequence ID" value="NZ_JFZT01000021.1"/>
</dbReference>
<evidence type="ECO:0000259" key="1">
    <source>
        <dbReference type="Pfam" id="PF02223"/>
    </source>
</evidence>
<dbReference type="STRING" id="1160895.CM19_03990"/>
<dbReference type="InterPro" id="IPR027417">
    <property type="entry name" value="P-loop_NTPase"/>
</dbReference>
<dbReference type="SUPFAM" id="SSF52540">
    <property type="entry name" value="P-loop containing nucleoside triphosphate hydrolases"/>
    <property type="match status" value="1"/>
</dbReference>
<dbReference type="GO" id="GO:0016301">
    <property type="term" value="F:kinase activity"/>
    <property type="evidence" value="ECO:0007669"/>
    <property type="project" value="UniProtKB-KW"/>
</dbReference>
<dbReference type="EMBL" id="JFZT01000021">
    <property type="protein sequence ID" value="EZQ10596.1"/>
    <property type="molecule type" value="Genomic_DNA"/>
</dbReference>
<dbReference type="InterPro" id="IPR039430">
    <property type="entry name" value="Thymidylate_kin-like_dom"/>
</dbReference>
<evidence type="ECO:0000313" key="2">
    <source>
        <dbReference type="EMBL" id="EZQ10596.1"/>
    </source>
</evidence>
<name>A0A031LS28_9CREN</name>
<evidence type="ECO:0000313" key="3">
    <source>
        <dbReference type="Proteomes" id="UP000024332"/>
    </source>
</evidence>
<organism evidence="2 3">
    <name type="scientific">Candidatus Acidianus copahuensis</name>
    <dbReference type="NCBI Taxonomy" id="1160895"/>
    <lineage>
        <taxon>Archaea</taxon>
        <taxon>Thermoproteota</taxon>
        <taxon>Thermoprotei</taxon>
        <taxon>Sulfolobales</taxon>
        <taxon>Sulfolobaceae</taxon>
        <taxon>Acidianus</taxon>
    </lineage>
</organism>
<dbReference type="Proteomes" id="UP000024332">
    <property type="component" value="Unassembled WGS sequence"/>
</dbReference>
<dbReference type="Pfam" id="PF02223">
    <property type="entry name" value="Thymidylate_kin"/>
    <property type="match status" value="1"/>
</dbReference>
<reference evidence="2 3" key="1">
    <citation type="submission" date="2014-03" db="EMBL/GenBank/DDBJ databases">
        <title>Draft genome sequence of the novel thermoacidophilic archaea Acidianus copahuensis ALE1 strain, isolated from Copahue volcanic area in Neuquen Argentina.</title>
        <authorList>
            <person name="Urbieta M.S."/>
            <person name="Rascovan N."/>
            <person name="Castro C."/>
            <person name="Revale S."/>
            <person name="Giaveno M.A."/>
            <person name="Vazquez M.P."/>
            <person name="Donati E.R."/>
        </authorList>
    </citation>
    <scope>NUCLEOTIDE SEQUENCE [LARGE SCALE GENOMIC DNA]</scope>
    <source>
        <strain evidence="2 3">ALE1</strain>
    </source>
</reference>
<dbReference type="OrthoDB" id="43083at2157"/>
<dbReference type="Gene3D" id="3.40.50.300">
    <property type="entry name" value="P-loop containing nucleotide triphosphate hydrolases"/>
    <property type="match status" value="1"/>
</dbReference>
<keyword evidence="3" id="KW-1185">Reference proteome</keyword>
<feature type="domain" description="Thymidylate kinase-like" evidence="1">
    <location>
        <begin position="8"/>
        <end position="144"/>
    </location>
</feature>
<proteinExistence type="predicted"/>
<comment type="caution">
    <text evidence="2">The sequence shown here is derived from an EMBL/GenBank/DDBJ whole genome shotgun (WGS) entry which is preliminary data.</text>
</comment>
<keyword evidence="2" id="KW-0418">Kinase</keyword>
<protein>
    <submittedName>
        <fullName evidence="2">Thymidylate kinase</fullName>
    </submittedName>
</protein>